<dbReference type="InterPro" id="IPR020568">
    <property type="entry name" value="Ribosomal_Su5_D2-typ_SF"/>
</dbReference>
<evidence type="ECO:0000256" key="3">
    <source>
        <dbReference type="ARBA" id="ARBA00022763"/>
    </source>
</evidence>
<dbReference type="NCBIfam" id="TIGR00585">
    <property type="entry name" value="mutl"/>
    <property type="match status" value="1"/>
</dbReference>
<keyword evidence="4 5" id="KW-0234">DNA repair</keyword>
<protein>
    <recommendedName>
        <fullName evidence="2 5">DNA mismatch repair protein MutL</fullName>
    </recommendedName>
</protein>
<evidence type="ECO:0000313" key="9">
    <source>
        <dbReference type="Proteomes" id="UP001320898"/>
    </source>
</evidence>
<dbReference type="FunFam" id="3.30.565.10:FF:000003">
    <property type="entry name" value="DNA mismatch repair endonuclease MutL"/>
    <property type="match status" value="1"/>
</dbReference>
<comment type="caution">
    <text evidence="8">The sequence shown here is derived from an EMBL/GenBank/DDBJ whole genome shotgun (WGS) entry which is preliminary data.</text>
</comment>
<evidence type="ECO:0000313" key="8">
    <source>
        <dbReference type="EMBL" id="MCT8970386.1"/>
    </source>
</evidence>
<dbReference type="EMBL" id="JALIDZ010000001">
    <property type="protein sequence ID" value="MCT8970386.1"/>
    <property type="molecule type" value="Genomic_DNA"/>
</dbReference>
<keyword evidence="9" id="KW-1185">Reference proteome</keyword>
<evidence type="ECO:0000256" key="1">
    <source>
        <dbReference type="ARBA" id="ARBA00006082"/>
    </source>
</evidence>
<dbReference type="InterPro" id="IPR037198">
    <property type="entry name" value="MutL_C_sf"/>
</dbReference>
<dbReference type="Gene3D" id="3.30.565.10">
    <property type="entry name" value="Histidine kinase-like ATPase, C-terminal domain"/>
    <property type="match status" value="1"/>
</dbReference>
<dbReference type="InterPro" id="IPR002099">
    <property type="entry name" value="MutL/Mlh/PMS"/>
</dbReference>
<dbReference type="RefSeq" id="WP_261613954.1">
    <property type="nucleotide sequence ID" value="NZ_JALIDZ010000001.1"/>
</dbReference>
<dbReference type="SMART" id="SM01340">
    <property type="entry name" value="DNA_mis_repair"/>
    <property type="match status" value="1"/>
</dbReference>
<accession>A0AAW5QQM4</accession>
<dbReference type="Proteomes" id="UP001320898">
    <property type="component" value="Unassembled WGS sequence"/>
</dbReference>
<dbReference type="InterPro" id="IPR038973">
    <property type="entry name" value="MutL/Mlh/Pms-like"/>
</dbReference>
<dbReference type="CDD" id="cd00782">
    <property type="entry name" value="MutL_Trans"/>
    <property type="match status" value="1"/>
</dbReference>
<dbReference type="AlphaFoldDB" id="A0AAW5QQM4"/>
<feature type="domain" description="DNA mismatch repair protein S5" evidence="7">
    <location>
        <begin position="214"/>
        <end position="332"/>
    </location>
</feature>
<dbReference type="GO" id="GO:0032300">
    <property type="term" value="C:mismatch repair complex"/>
    <property type="evidence" value="ECO:0007669"/>
    <property type="project" value="InterPro"/>
</dbReference>
<dbReference type="InterPro" id="IPR014762">
    <property type="entry name" value="DNA_mismatch_repair_CS"/>
</dbReference>
<dbReference type="Gene3D" id="3.30.1540.20">
    <property type="entry name" value="MutL, C-terminal domain, dimerisation subdomain"/>
    <property type="match status" value="1"/>
</dbReference>
<evidence type="ECO:0000256" key="5">
    <source>
        <dbReference type="HAMAP-Rule" id="MF_00149"/>
    </source>
</evidence>
<dbReference type="Gene3D" id="3.30.230.10">
    <property type="match status" value="1"/>
</dbReference>
<dbReference type="CDD" id="cd16926">
    <property type="entry name" value="HATPase_MutL-MLH-PMS-like"/>
    <property type="match status" value="1"/>
</dbReference>
<comment type="similarity">
    <text evidence="1 5">Belongs to the DNA mismatch repair MutL/HexB family.</text>
</comment>
<dbReference type="Pfam" id="PF08676">
    <property type="entry name" value="MutL_C"/>
    <property type="match status" value="1"/>
</dbReference>
<dbReference type="PANTHER" id="PTHR10073">
    <property type="entry name" value="DNA MISMATCH REPAIR PROTEIN MLH, PMS, MUTL"/>
    <property type="match status" value="1"/>
</dbReference>
<dbReference type="GO" id="GO:0016887">
    <property type="term" value="F:ATP hydrolysis activity"/>
    <property type="evidence" value="ECO:0007669"/>
    <property type="project" value="InterPro"/>
</dbReference>
<dbReference type="InterPro" id="IPR042121">
    <property type="entry name" value="MutL_C_regsub"/>
</dbReference>
<dbReference type="InterPro" id="IPR014721">
    <property type="entry name" value="Ribsml_uS5_D2-typ_fold_subgr"/>
</dbReference>
<dbReference type="SUPFAM" id="SSF55874">
    <property type="entry name" value="ATPase domain of HSP90 chaperone/DNA topoisomerase II/histidine kinase"/>
    <property type="match status" value="1"/>
</dbReference>
<dbReference type="InterPro" id="IPR020667">
    <property type="entry name" value="DNA_mismatch_repair_MutL"/>
</dbReference>
<feature type="domain" description="MutL C-terminal dimerisation" evidence="6">
    <location>
        <begin position="434"/>
        <end position="577"/>
    </location>
</feature>
<dbReference type="InterPro" id="IPR042120">
    <property type="entry name" value="MutL_C_dimsub"/>
</dbReference>
<keyword evidence="8" id="KW-0540">Nuclease</keyword>
<keyword evidence="3 5" id="KW-0227">DNA damage</keyword>
<dbReference type="SUPFAM" id="SSF118116">
    <property type="entry name" value="DNA mismatch repair protein MutL"/>
    <property type="match status" value="1"/>
</dbReference>
<comment type="function">
    <text evidence="5">This protein is involved in the repair of mismatches in DNA. It is required for dam-dependent methyl-directed DNA mismatch repair. May act as a 'molecular matchmaker', a protein that promotes the formation of a stable complex between two or more DNA-binding proteins in an ATP-dependent manner without itself being part of a final effector complex.</text>
</comment>
<dbReference type="InterPro" id="IPR013507">
    <property type="entry name" value="DNA_mismatch_S5_2-like"/>
</dbReference>
<dbReference type="Pfam" id="PF13589">
    <property type="entry name" value="HATPase_c_3"/>
    <property type="match status" value="1"/>
</dbReference>
<dbReference type="SMART" id="SM00853">
    <property type="entry name" value="MutL_C"/>
    <property type="match status" value="1"/>
</dbReference>
<dbReference type="GO" id="GO:0030983">
    <property type="term" value="F:mismatched DNA binding"/>
    <property type="evidence" value="ECO:0007669"/>
    <property type="project" value="InterPro"/>
</dbReference>
<sequence>MAVRRLPDTIVDRIAAGEVIERPASVVKELVENAIDAGAKRVDVVVEGGGRRLIRVDDDGAGMSPQDLTLAVERHATSKLPEGDLVDIRTLGFRGEALPSIGSVARLTIVSRTADDDHASRIVVDSGVRDGPMPGARGRGTRVEVSELFHATPARLRFLKSESAENQAVTDVVRRLALAHPEVGFSLTVGERNVLAVAPAGALLDEANAFADRIAEVLGGEFRDNGIVLDVERGGVRLTGLAGHPTWHRPNSRHLYLFVNGRPVKDRSLVGAVKAGYGDVLARDRWPACALFLSLDPREVDVNVHPAKAEVRFRDAGLVRGLVVSALKSVLAGTGPKPSAAMAEETLSNFRGGGAGQAAFRSGGYATGGPAAYAVSAAVAGAVPADTHPAATGFAEAPAAFEGFAAPSAAPAADFRATVEPDAPEAGAHPLGAARAQVHETFIVAQTADGIVIVDQHAAHERLVYERLKTAIAENGVARQALLIPEIVDLPPADAARLADNAEELAALGLVLDAFGPGAVAVSETPAMLGDFDVKGLVRDLADDIAEAGTSTRLLDRLEAIASRMACHGSVRAGRRLNAQEMNALLREMEATPNSGQCNHGRPTFVELKLSDIERLFGRR</sequence>
<evidence type="ECO:0000259" key="6">
    <source>
        <dbReference type="SMART" id="SM00853"/>
    </source>
</evidence>
<dbReference type="GO" id="GO:0140664">
    <property type="term" value="F:ATP-dependent DNA damage sensor activity"/>
    <property type="evidence" value="ECO:0007669"/>
    <property type="project" value="InterPro"/>
</dbReference>
<dbReference type="GO" id="GO:0005524">
    <property type="term" value="F:ATP binding"/>
    <property type="evidence" value="ECO:0007669"/>
    <property type="project" value="InterPro"/>
</dbReference>
<evidence type="ECO:0000256" key="2">
    <source>
        <dbReference type="ARBA" id="ARBA00021975"/>
    </source>
</evidence>
<reference evidence="8 9" key="1">
    <citation type="submission" date="2022-04" db="EMBL/GenBank/DDBJ databases">
        <authorList>
            <person name="Ye Y.-Q."/>
            <person name="Du Z.-J."/>
        </authorList>
    </citation>
    <scope>NUCLEOTIDE SEQUENCE [LARGE SCALE GENOMIC DNA]</scope>
    <source>
        <strain evidence="8 9">A6E488</strain>
    </source>
</reference>
<evidence type="ECO:0000256" key="4">
    <source>
        <dbReference type="ARBA" id="ARBA00023204"/>
    </source>
</evidence>
<evidence type="ECO:0000259" key="7">
    <source>
        <dbReference type="SMART" id="SM01340"/>
    </source>
</evidence>
<dbReference type="PROSITE" id="PS00058">
    <property type="entry name" value="DNA_MISMATCH_REPAIR_1"/>
    <property type="match status" value="1"/>
</dbReference>
<dbReference type="InterPro" id="IPR014790">
    <property type="entry name" value="MutL_C"/>
</dbReference>
<dbReference type="Pfam" id="PF01119">
    <property type="entry name" value="DNA_mis_repair"/>
    <property type="match status" value="1"/>
</dbReference>
<dbReference type="GO" id="GO:0006298">
    <property type="term" value="P:mismatch repair"/>
    <property type="evidence" value="ECO:0007669"/>
    <property type="project" value="UniProtKB-UniRule"/>
</dbReference>
<proteinExistence type="inferred from homology"/>
<dbReference type="SUPFAM" id="SSF54211">
    <property type="entry name" value="Ribosomal protein S5 domain 2-like"/>
    <property type="match status" value="1"/>
</dbReference>
<dbReference type="PANTHER" id="PTHR10073:SF12">
    <property type="entry name" value="DNA MISMATCH REPAIR PROTEIN MLH1"/>
    <property type="match status" value="1"/>
</dbReference>
<dbReference type="InterPro" id="IPR036890">
    <property type="entry name" value="HATPase_C_sf"/>
</dbReference>
<gene>
    <name evidence="5 8" type="primary">mutL</name>
    <name evidence="8" type="ORF">MUB46_00795</name>
</gene>
<dbReference type="HAMAP" id="MF_00149">
    <property type="entry name" value="DNA_mis_repair"/>
    <property type="match status" value="1"/>
</dbReference>
<organism evidence="8 9">
    <name type="scientific">Microbaculum marinisediminis</name>
    <dbReference type="NCBI Taxonomy" id="2931392"/>
    <lineage>
        <taxon>Bacteria</taxon>
        <taxon>Pseudomonadati</taxon>
        <taxon>Pseudomonadota</taxon>
        <taxon>Alphaproteobacteria</taxon>
        <taxon>Hyphomicrobiales</taxon>
        <taxon>Tepidamorphaceae</taxon>
        <taxon>Microbaculum</taxon>
    </lineage>
</organism>
<name>A0AAW5QQM4_9HYPH</name>
<dbReference type="Gene3D" id="3.30.1370.100">
    <property type="entry name" value="MutL, C-terminal domain, regulatory subdomain"/>
    <property type="match status" value="1"/>
</dbReference>
<dbReference type="NCBIfam" id="NF000953">
    <property type="entry name" value="PRK00095.2-4"/>
    <property type="match status" value="1"/>
</dbReference>
<keyword evidence="8" id="KW-0378">Hydrolase</keyword>
<keyword evidence="8" id="KW-0255">Endonuclease</keyword>
<dbReference type="GO" id="GO:0004519">
    <property type="term" value="F:endonuclease activity"/>
    <property type="evidence" value="ECO:0007669"/>
    <property type="project" value="UniProtKB-KW"/>
</dbReference>